<comment type="caution">
    <text evidence="4">The sequence shown here is derived from an EMBL/GenBank/DDBJ whole genome shotgun (WGS) entry which is preliminary data.</text>
</comment>
<evidence type="ECO:0000313" key="5">
    <source>
        <dbReference type="Proteomes" id="UP000177740"/>
    </source>
</evidence>
<evidence type="ECO:0000313" key="4">
    <source>
        <dbReference type="EMBL" id="OGZ27180.1"/>
    </source>
</evidence>
<reference evidence="4 5" key="1">
    <citation type="journal article" date="2016" name="Nat. Commun.">
        <title>Thousands of microbial genomes shed light on interconnected biogeochemical processes in an aquifer system.</title>
        <authorList>
            <person name="Anantharaman K."/>
            <person name="Brown C.T."/>
            <person name="Hug L.A."/>
            <person name="Sharon I."/>
            <person name="Castelle C.J."/>
            <person name="Probst A.J."/>
            <person name="Thomas B.C."/>
            <person name="Singh A."/>
            <person name="Wilkins M.J."/>
            <person name="Karaoz U."/>
            <person name="Brodie E.L."/>
            <person name="Williams K.H."/>
            <person name="Hubbard S.S."/>
            <person name="Banfield J.F."/>
        </authorList>
    </citation>
    <scope>NUCLEOTIDE SEQUENCE [LARGE SCALE GENOMIC DNA]</scope>
</reference>
<dbReference type="Gene3D" id="1.10.10.10">
    <property type="entry name" value="Winged helix-like DNA-binding domain superfamily/Winged helix DNA-binding domain"/>
    <property type="match status" value="1"/>
</dbReference>
<dbReference type="InterPro" id="IPR001034">
    <property type="entry name" value="DeoR_HTH"/>
</dbReference>
<sequence length="197" mass="23490">MDEKDIIELTGRVYKQTLLFPKKEPLRYKIRETADNILSSVIEWQVGHKPNPGKLLNANISEKRDIIFEVEKNLELIKSYFKLAKWQNWISYFDILKLEEEYKDLEGYFKKQVLELSFVKEKPVAPKKEITEDLMDERKNKIISILKEKGKIQVKDIKDAMPNVSKRTIRRDFDVLLEKKLVKRLGENNNTFYELIR</sequence>
<dbReference type="GO" id="GO:0003700">
    <property type="term" value="F:DNA-binding transcription factor activity"/>
    <property type="evidence" value="ECO:0007669"/>
    <property type="project" value="InterPro"/>
</dbReference>
<dbReference type="Proteomes" id="UP000177740">
    <property type="component" value="Unassembled WGS sequence"/>
</dbReference>
<dbReference type="SUPFAM" id="SSF46785">
    <property type="entry name" value="Winged helix' DNA-binding domain"/>
    <property type="match status" value="1"/>
</dbReference>
<dbReference type="Pfam" id="PF08220">
    <property type="entry name" value="HTH_DeoR"/>
    <property type="match status" value="1"/>
</dbReference>
<dbReference type="AlphaFoldDB" id="A0A1G2EPB1"/>
<keyword evidence="1" id="KW-0805">Transcription regulation</keyword>
<dbReference type="SMART" id="SM00420">
    <property type="entry name" value="HTH_DEOR"/>
    <property type="match status" value="1"/>
</dbReference>
<protein>
    <recommendedName>
        <fullName evidence="3">HTH deoR-type domain-containing protein</fullName>
    </recommendedName>
</protein>
<dbReference type="EMBL" id="MHMM01000010">
    <property type="protein sequence ID" value="OGZ27180.1"/>
    <property type="molecule type" value="Genomic_DNA"/>
</dbReference>
<evidence type="ECO:0000259" key="3">
    <source>
        <dbReference type="SMART" id="SM00420"/>
    </source>
</evidence>
<dbReference type="InterPro" id="IPR036390">
    <property type="entry name" value="WH_DNA-bd_sf"/>
</dbReference>
<keyword evidence="2" id="KW-0804">Transcription</keyword>
<feature type="domain" description="HTH deoR-type" evidence="3">
    <location>
        <begin position="138"/>
        <end position="184"/>
    </location>
</feature>
<dbReference type="STRING" id="1801677.A2365_00730"/>
<evidence type="ECO:0000256" key="1">
    <source>
        <dbReference type="ARBA" id="ARBA00023015"/>
    </source>
</evidence>
<gene>
    <name evidence="4" type="ORF">A2365_00730</name>
</gene>
<dbReference type="InterPro" id="IPR036388">
    <property type="entry name" value="WH-like_DNA-bd_sf"/>
</dbReference>
<name>A0A1G2EPB1_9BACT</name>
<proteinExistence type="predicted"/>
<evidence type="ECO:0000256" key="2">
    <source>
        <dbReference type="ARBA" id="ARBA00023163"/>
    </source>
</evidence>
<organism evidence="4 5">
    <name type="scientific">Candidatus Nealsonbacteria bacterium RIFOXYB1_FULL_40_15</name>
    <dbReference type="NCBI Taxonomy" id="1801677"/>
    <lineage>
        <taxon>Bacteria</taxon>
        <taxon>Candidatus Nealsoniibacteriota</taxon>
    </lineage>
</organism>
<accession>A0A1G2EPB1</accession>